<dbReference type="InterPro" id="IPR017438">
    <property type="entry name" value="ATP-NAD_kinase_N"/>
</dbReference>
<dbReference type="InterPro" id="IPR004363">
    <property type="entry name" value="Methylgl_synth"/>
</dbReference>
<dbReference type="GO" id="GO:0019242">
    <property type="term" value="P:methylglyoxal biosynthetic process"/>
    <property type="evidence" value="ECO:0007669"/>
    <property type="project" value="InterPro"/>
</dbReference>
<dbReference type="STRING" id="1305731.GCA_000934705_01979"/>
<dbReference type="PANTHER" id="PTHR30492">
    <property type="entry name" value="METHYLGLYOXAL SYNTHASE"/>
    <property type="match status" value="1"/>
</dbReference>
<gene>
    <name evidence="2" type="ORF">HLUCCX14_13330</name>
</gene>
<evidence type="ECO:0000313" key="2">
    <source>
        <dbReference type="EMBL" id="KPQ27866.1"/>
    </source>
</evidence>
<dbReference type="InterPro" id="IPR005218">
    <property type="entry name" value="Diacylglycerol/lipid_kinase"/>
</dbReference>
<dbReference type="GO" id="GO:0008929">
    <property type="term" value="F:methylglyoxal synthase activity"/>
    <property type="evidence" value="ECO:0007669"/>
    <property type="project" value="InterPro"/>
</dbReference>
<protein>
    <submittedName>
        <fullName evidence="2">Sphingosine kinase</fullName>
    </submittedName>
</protein>
<evidence type="ECO:0000313" key="3">
    <source>
        <dbReference type="Proteomes" id="UP000050416"/>
    </source>
</evidence>
<dbReference type="InterPro" id="IPR045540">
    <property type="entry name" value="YegS/DAGK_C"/>
</dbReference>
<dbReference type="PATRIC" id="fig|1305731.5.peg.1143"/>
<dbReference type="Pfam" id="PF19279">
    <property type="entry name" value="YegS_C"/>
    <property type="match status" value="1"/>
</dbReference>
<keyword evidence="2" id="KW-0808">Transferase</keyword>
<sequence>MAYWLVDSPGSGDGSRNADFWLAHLQEHGITDVEVCQLEDQKHWRGKVAEGDCLMAAGGDGTVNRVAELCLKIGAILAVLPSGTANDFARNLDIPAEPSEVARLVAEGTVQKVDVAVSRERVFLNVAHIGLGTLPSRQASSPIKKWLGQFSYVATLVQQLGAQRGFHARIQSDESALEGRWLSVAVATGAYFGGGHEIPQASANDGKLDIIAVKPRPLAQLLFAFLMVRLNRKTPRRTSTVVQIKSKWCQVETSRPKTITVDGDEAGKTPFKATCQAGILQVIGRAVVRTHESG</sequence>
<proteinExistence type="predicted"/>
<accession>A0A0N8KKD9</accession>
<comment type="caution">
    <text evidence="2">The sequence shown here is derived from an EMBL/GenBank/DDBJ whole genome shotgun (WGS) entry which is preliminary data.</text>
</comment>
<dbReference type="GO" id="GO:0005524">
    <property type="term" value="F:ATP binding"/>
    <property type="evidence" value="ECO:0007669"/>
    <property type="project" value="InterPro"/>
</dbReference>
<dbReference type="GO" id="GO:0005829">
    <property type="term" value="C:cytosol"/>
    <property type="evidence" value="ECO:0007669"/>
    <property type="project" value="TreeGrafter"/>
</dbReference>
<dbReference type="Gene3D" id="2.60.200.40">
    <property type="match status" value="1"/>
</dbReference>
<reference evidence="2 3" key="1">
    <citation type="submission" date="2015-09" db="EMBL/GenBank/DDBJ databases">
        <title>Identification and resolution of microdiversity through metagenomic sequencing of parallel consortia.</title>
        <authorList>
            <person name="Nelson W.C."/>
            <person name="Romine M.F."/>
            <person name="Lindemann S.R."/>
        </authorList>
    </citation>
    <scope>NUCLEOTIDE SEQUENCE [LARGE SCALE GENOMIC DNA]</scope>
    <source>
        <strain evidence="2">HL-55</strain>
    </source>
</reference>
<dbReference type="Gene3D" id="3.40.50.10330">
    <property type="entry name" value="Probable inorganic polyphosphate/atp-NAD kinase, domain 1"/>
    <property type="match status" value="1"/>
</dbReference>
<dbReference type="GO" id="GO:0008654">
    <property type="term" value="P:phospholipid biosynthetic process"/>
    <property type="evidence" value="ECO:0007669"/>
    <property type="project" value="InterPro"/>
</dbReference>
<name>A0A0N8KKD9_9GAMM</name>
<dbReference type="Pfam" id="PF00781">
    <property type="entry name" value="DAGK_cat"/>
    <property type="match status" value="1"/>
</dbReference>
<dbReference type="EMBL" id="LJZQ01000022">
    <property type="protein sequence ID" value="KPQ27866.1"/>
    <property type="molecule type" value="Genomic_DNA"/>
</dbReference>
<dbReference type="InterPro" id="IPR016064">
    <property type="entry name" value="NAD/diacylglycerol_kinase_sf"/>
</dbReference>
<organism evidence="2 3">
    <name type="scientific">Marinobacter excellens HL-55</name>
    <dbReference type="NCBI Taxonomy" id="1305731"/>
    <lineage>
        <taxon>Bacteria</taxon>
        <taxon>Pseudomonadati</taxon>
        <taxon>Pseudomonadota</taxon>
        <taxon>Gammaproteobacteria</taxon>
        <taxon>Pseudomonadales</taxon>
        <taxon>Marinobacteraceae</taxon>
        <taxon>Marinobacter</taxon>
    </lineage>
</organism>
<dbReference type="OrthoDB" id="142078at2"/>
<feature type="domain" description="DAGKc" evidence="1">
    <location>
        <begin position="56"/>
        <end position="121"/>
    </location>
</feature>
<keyword evidence="2" id="KW-0418">Kinase</keyword>
<dbReference type="InterPro" id="IPR001206">
    <property type="entry name" value="Diacylglycerol_kinase_cat_dom"/>
</dbReference>
<dbReference type="Proteomes" id="UP000050416">
    <property type="component" value="Unassembled WGS sequence"/>
</dbReference>
<dbReference type="PANTHER" id="PTHR30492:SF0">
    <property type="entry name" value="METHYLGLYOXAL SYNTHASE"/>
    <property type="match status" value="1"/>
</dbReference>
<dbReference type="GO" id="GO:0016301">
    <property type="term" value="F:kinase activity"/>
    <property type="evidence" value="ECO:0007669"/>
    <property type="project" value="UniProtKB-KW"/>
</dbReference>
<dbReference type="PROSITE" id="PS50146">
    <property type="entry name" value="DAGK"/>
    <property type="match status" value="1"/>
</dbReference>
<dbReference type="NCBIfam" id="TIGR00147">
    <property type="entry name" value="YegS/Rv2252/BmrU family lipid kinase"/>
    <property type="match status" value="1"/>
</dbReference>
<dbReference type="AlphaFoldDB" id="A0A0N8KKD9"/>
<evidence type="ECO:0000259" key="1">
    <source>
        <dbReference type="PROSITE" id="PS50146"/>
    </source>
</evidence>
<dbReference type="SUPFAM" id="SSF111331">
    <property type="entry name" value="NAD kinase/diacylglycerol kinase-like"/>
    <property type="match status" value="1"/>
</dbReference>